<feature type="region of interest" description="Disordered" evidence="1">
    <location>
        <begin position="17"/>
        <end position="45"/>
    </location>
</feature>
<dbReference type="Proteomes" id="UP000825890">
    <property type="component" value="Unassembled WGS sequence"/>
</dbReference>
<dbReference type="RefSeq" id="XP_044657097.1">
    <property type="nucleotide sequence ID" value="XM_044801162.1"/>
</dbReference>
<feature type="compositionally biased region" description="Polar residues" evidence="1">
    <location>
        <begin position="231"/>
        <end position="241"/>
    </location>
</feature>
<organism evidence="2 3">
    <name type="scientific">Cercospora kikuchii</name>
    <dbReference type="NCBI Taxonomy" id="84275"/>
    <lineage>
        <taxon>Eukaryota</taxon>
        <taxon>Fungi</taxon>
        <taxon>Dikarya</taxon>
        <taxon>Ascomycota</taxon>
        <taxon>Pezizomycotina</taxon>
        <taxon>Dothideomycetes</taxon>
        <taxon>Dothideomycetidae</taxon>
        <taxon>Mycosphaerellales</taxon>
        <taxon>Mycosphaerellaceae</taxon>
        <taxon>Cercospora</taxon>
    </lineage>
</organism>
<feature type="region of interest" description="Disordered" evidence="1">
    <location>
        <begin position="65"/>
        <end position="92"/>
    </location>
</feature>
<comment type="caution">
    <text evidence="2">The sequence shown here is derived from an EMBL/GenBank/DDBJ whole genome shotgun (WGS) entry which is preliminary data.</text>
</comment>
<keyword evidence="3" id="KW-1185">Reference proteome</keyword>
<gene>
    <name evidence="2" type="ORF">CKM354_000587000</name>
</gene>
<reference evidence="2 3" key="1">
    <citation type="submission" date="2021-01" db="EMBL/GenBank/DDBJ databases">
        <title>Cercospora kikuchii MAFF 305040 whole genome shotgun sequence.</title>
        <authorList>
            <person name="Kashiwa T."/>
            <person name="Suzuki T."/>
        </authorList>
    </citation>
    <scope>NUCLEOTIDE SEQUENCE [LARGE SCALE GENOMIC DNA]</scope>
    <source>
        <strain evidence="2 3">MAFF 305040</strain>
    </source>
</reference>
<dbReference type="EMBL" id="BOLY01000003">
    <property type="protein sequence ID" value="GIZ42610.1"/>
    <property type="molecule type" value="Genomic_DNA"/>
</dbReference>
<accession>A0A9P3CMX5</accession>
<feature type="region of interest" description="Disordered" evidence="1">
    <location>
        <begin position="142"/>
        <end position="176"/>
    </location>
</feature>
<feature type="compositionally biased region" description="Basic and acidic residues" evidence="1">
    <location>
        <begin position="26"/>
        <end position="35"/>
    </location>
</feature>
<dbReference type="OrthoDB" id="5596422at2759"/>
<feature type="compositionally biased region" description="Polar residues" evidence="1">
    <location>
        <begin position="291"/>
        <end position="310"/>
    </location>
</feature>
<feature type="region of interest" description="Disordered" evidence="1">
    <location>
        <begin position="283"/>
        <end position="327"/>
    </location>
</feature>
<dbReference type="GeneID" id="68291445"/>
<evidence type="ECO:0000256" key="1">
    <source>
        <dbReference type="SAM" id="MobiDB-lite"/>
    </source>
</evidence>
<feature type="region of interest" description="Disordered" evidence="1">
    <location>
        <begin position="225"/>
        <end position="266"/>
    </location>
</feature>
<name>A0A9P3CMX5_9PEZI</name>
<evidence type="ECO:0000313" key="3">
    <source>
        <dbReference type="Proteomes" id="UP000825890"/>
    </source>
</evidence>
<evidence type="ECO:0000313" key="2">
    <source>
        <dbReference type="EMBL" id="GIZ42610.1"/>
    </source>
</evidence>
<feature type="compositionally biased region" description="Polar residues" evidence="1">
    <location>
        <begin position="144"/>
        <end position="156"/>
    </location>
</feature>
<sequence length="915" mass="100113">MSNKEVSLEAILFRRPLINDENLPPKNEKPGDDRSTPPGHIPATLGIGSWQHAAYRSAPFGLLSPNSKPSLARQRDHSACRQTDSPLRVRKRGERLKYSSIYGDVAPPCMHTSLHNLGNAVLPPILSFTSATTLDSERNIVGENESNMDNDLSGSTLLPEARGNTQGTPPAASPPLQIPIKVARHKSVSRRVLSRVKEGIAVRSRSSNGHKALDNDNSLMRRLSGRRKTGSEQQRQLQSFEISRESFDTETDDESESLTPQRSFTGSSIATDELMVSGVTFTPPSGYMNGSRKTSSRFASPSANQSSPVTEPTPKASARAAGGPEDYKKPTVHYVSPYIDMNILVDTDAVDFGTSKSVWVAVETTVRTRELEPYSNNSADNTKSSRNSIDMIMIICCETLKEYASMTQQCIVELCSRLEHDGDRLAVLLATSRQLNSCTISCTCAQIHPLQAPKVSALLERLGLAPSTARSDLPNVVEDQPIQLALKDIAKQGVRQNCIHCFVLSKSPVYLAQAVQESMQWPSHTLKIGLLPSERPVAATHDVRTWSLDIPSEGEISTHTLDNVCRDIRHGCQYGSIPSLRLCYKAMDRARVLEVVGDKATKGLRLGQRCSLFIRVSLPSIDTPPNAAAEGDQDSLFTELESIVGTLETNFLHVEARYRHTIFPTDNVVTVRQICSMRRPKTESRWSLVTSAVAGLSSERVNAKLAHFLIMHYSAAKALNAISRWELTKSPVVQHLYDDLQSSIAPAYTNQANAGPGPIVVVTDAAQAGTDRSHGERSVTRTASTTALPLQLRQDQLPRSTSTSAMTASRLIAAPERTGAPGQFALDLRGSREGTPSDANDTAHRLWQHLRRDSLPIDKMLIAMSGESLHQLEATDEDLKALRETALANKRSIGAETLKACKLDDKQTHGTAPWL</sequence>
<proteinExistence type="predicted"/>
<protein>
    <submittedName>
        <fullName evidence="2">Uncharacterized protein</fullName>
    </submittedName>
</protein>
<dbReference type="AlphaFoldDB" id="A0A9P3CMX5"/>